<proteinExistence type="predicted"/>
<name>K9X3P3_9NOST</name>
<dbReference type="PATRIC" id="fig|56107.3.peg.4630"/>
<gene>
    <name evidence="1" type="ORF">Cylst_4223</name>
</gene>
<organism evidence="1 2">
    <name type="scientific">Cylindrospermum stagnale PCC 7417</name>
    <dbReference type="NCBI Taxonomy" id="56107"/>
    <lineage>
        <taxon>Bacteria</taxon>
        <taxon>Bacillati</taxon>
        <taxon>Cyanobacteriota</taxon>
        <taxon>Cyanophyceae</taxon>
        <taxon>Nostocales</taxon>
        <taxon>Nostocaceae</taxon>
        <taxon>Cylindrospermum</taxon>
    </lineage>
</organism>
<dbReference type="GO" id="GO:0097351">
    <property type="term" value="F:toxin sequestering activity"/>
    <property type="evidence" value="ECO:0007669"/>
    <property type="project" value="InterPro"/>
</dbReference>
<evidence type="ECO:0000313" key="2">
    <source>
        <dbReference type="Proteomes" id="UP000010475"/>
    </source>
</evidence>
<accession>K9X3P3</accession>
<dbReference type="HOGENOM" id="CLU_2299804_0_0_3"/>
<dbReference type="STRING" id="56107.Cylst_4223"/>
<evidence type="ECO:0000313" key="1">
    <source>
        <dbReference type="EMBL" id="AFZ26322.1"/>
    </source>
</evidence>
<dbReference type="RefSeq" id="WP_015209564.1">
    <property type="nucleotide sequence ID" value="NC_019757.1"/>
</dbReference>
<dbReference type="Proteomes" id="UP000010475">
    <property type="component" value="Chromosome"/>
</dbReference>
<dbReference type="OrthoDB" id="426345at2"/>
<dbReference type="EMBL" id="CP003642">
    <property type="protein sequence ID" value="AFZ26322.1"/>
    <property type="molecule type" value="Genomic_DNA"/>
</dbReference>
<dbReference type="GO" id="GO:0001558">
    <property type="term" value="P:regulation of cell growth"/>
    <property type="evidence" value="ECO:0007669"/>
    <property type="project" value="InterPro"/>
</dbReference>
<dbReference type="Pfam" id="PF15937">
    <property type="entry name" value="PrlF_antitoxin"/>
    <property type="match status" value="1"/>
</dbReference>
<dbReference type="AlphaFoldDB" id="K9X3P3"/>
<protein>
    <submittedName>
        <fullName evidence="1">Uncharacterized protein</fullName>
    </submittedName>
</protein>
<keyword evidence="2" id="KW-1185">Reference proteome</keyword>
<dbReference type="eggNOG" id="ENOG5030V63">
    <property type="taxonomic scope" value="Bacteria"/>
</dbReference>
<dbReference type="KEGG" id="csg:Cylst_4223"/>
<dbReference type="GO" id="GO:0003700">
    <property type="term" value="F:DNA-binding transcription factor activity"/>
    <property type="evidence" value="ECO:0007669"/>
    <property type="project" value="InterPro"/>
</dbReference>
<sequence length="102" mass="11895">MKLKLRKNVNPFPAAVSRSINYRVYRVVYHSNSKTREMDKILQLMEQCAFVNVFLDFLARDIKNNPSIIQPLTEDMFLRASVLTEGMEVDLDEELPEDFILA</sequence>
<dbReference type="InterPro" id="IPR031848">
    <property type="entry name" value="PrlF_antitoxin"/>
</dbReference>
<reference evidence="1 2" key="1">
    <citation type="submission" date="2012-06" db="EMBL/GenBank/DDBJ databases">
        <title>Finished chromosome of genome of Cylindrospermum stagnale PCC 7417.</title>
        <authorList>
            <consortium name="US DOE Joint Genome Institute"/>
            <person name="Gugger M."/>
            <person name="Coursin T."/>
            <person name="Rippka R."/>
            <person name="Tandeau De Marsac N."/>
            <person name="Huntemann M."/>
            <person name="Wei C.-L."/>
            <person name="Han J."/>
            <person name="Detter J.C."/>
            <person name="Han C."/>
            <person name="Tapia R."/>
            <person name="Chen A."/>
            <person name="Kyrpides N."/>
            <person name="Mavromatis K."/>
            <person name="Markowitz V."/>
            <person name="Szeto E."/>
            <person name="Ivanova N."/>
            <person name="Pagani I."/>
            <person name="Pati A."/>
            <person name="Goodwin L."/>
            <person name="Nordberg H.P."/>
            <person name="Cantor M.N."/>
            <person name="Hua S.X."/>
            <person name="Woyke T."/>
            <person name="Kerfeld C.A."/>
        </authorList>
    </citation>
    <scope>NUCLEOTIDE SEQUENCE [LARGE SCALE GENOMIC DNA]</scope>
    <source>
        <strain evidence="1 2">PCC 7417</strain>
    </source>
</reference>